<dbReference type="EMBL" id="PNGI01000001">
    <property type="protein sequence ID" value="PMC11279.1"/>
    <property type="molecule type" value="Genomic_DNA"/>
</dbReference>
<organism evidence="2 3">
    <name type="scientific">Hoylesella timonensis</name>
    <dbReference type="NCBI Taxonomy" id="386414"/>
    <lineage>
        <taxon>Bacteria</taxon>
        <taxon>Pseudomonadati</taxon>
        <taxon>Bacteroidota</taxon>
        <taxon>Bacteroidia</taxon>
        <taxon>Bacteroidales</taxon>
        <taxon>Prevotellaceae</taxon>
        <taxon>Hoylesella</taxon>
    </lineage>
</organism>
<dbReference type="RefSeq" id="WP_102187561.1">
    <property type="nucleotide sequence ID" value="NZ_PNGI01000001.1"/>
</dbReference>
<dbReference type="Proteomes" id="UP000235661">
    <property type="component" value="Unassembled WGS sequence"/>
</dbReference>
<evidence type="ECO:0000256" key="1">
    <source>
        <dbReference type="SAM" id="Phobius"/>
    </source>
</evidence>
<accession>A0A2N6Q8F5</accession>
<evidence type="ECO:0000313" key="3">
    <source>
        <dbReference type="Proteomes" id="UP000235661"/>
    </source>
</evidence>
<keyword evidence="1" id="KW-0812">Transmembrane</keyword>
<sequence>MNLVKTHNMLMSVDLLSMFNLLLKQKDIIVFAASDFLLINESFGYYLYHALCDNNFNEMGV</sequence>
<dbReference type="AlphaFoldDB" id="A0A2N6Q8F5"/>
<gene>
    <name evidence="2" type="ORF">CJ232_00570</name>
</gene>
<feature type="transmembrane region" description="Helical" evidence="1">
    <location>
        <begin position="28"/>
        <end position="48"/>
    </location>
</feature>
<keyword evidence="1" id="KW-1133">Transmembrane helix</keyword>
<comment type="caution">
    <text evidence="2">The sequence shown here is derived from an EMBL/GenBank/DDBJ whole genome shotgun (WGS) entry which is preliminary data.</text>
</comment>
<reference evidence="2 3" key="1">
    <citation type="submission" date="2017-09" db="EMBL/GenBank/DDBJ databases">
        <title>Bacterial strain isolated from the female urinary microbiota.</title>
        <authorList>
            <person name="Thomas-White K."/>
            <person name="Kumar N."/>
            <person name="Forster S."/>
            <person name="Putonti C."/>
            <person name="Lawley T."/>
            <person name="Wolfe A.J."/>
        </authorList>
    </citation>
    <scope>NUCLEOTIDE SEQUENCE [LARGE SCALE GENOMIC DNA]</scope>
    <source>
        <strain evidence="2 3">UMB0818</strain>
    </source>
</reference>
<protein>
    <submittedName>
        <fullName evidence="2">Uncharacterized protein</fullName>
    </submittedName>
</protein>
<proteinExistence type="predicted"/>
<keyword evidence="1" id="KW-0472">Membrane</keyword>
<name>A0A2N6Q8F5_9BACT</name>
<evidence type="ECO:0000313" key="2">
    <source>
        <dbReference type="EMBL" id="PMC11279.1"/>
    </source>
</evidence>